<evidence type="ECO:0000313" key="5">
    <source>
        <dbReference type="EMBL" id="EEU33951.1"/>
    </source>
</evidence>
<dbReference type="PANTHER" id="PTHR37534:SF49">
    <property type="entry name" value="LYSINE BIOSYNTHESIS REGULATORY PROTEIN LYS14"/>
    <property type="match status" value="1"/>
</dbReference>
<dbReference type="OrthoDB" id="6730379at2759"/>
<dbReference type="SMART" id="SM00066">
    <property type="entry name" value="GAL4"/>
    <property type="match status" value="1"/>
</dbReference>
<dbReference type="EMBL" id="GG698974">
    <property type="protein sequence ID" value="EEU33951.1"/>
    <property type="molecule type" value="Genomic_DNA"/>
</dbReference>
<proteinExistence type="predicted"/>
<dbReference type="PROSITE" id="PS00463">
    <property type="entry name" value="ZN2_CY6_FUNGAL_1"/>
    <property type="match status" value="1"/>
</dbReference>
<dbReference type="InParanoid" id="C7ZPW4"/>
<organism evidence="5 6">
    <name type="scientific">Fusarium vanettenii (strain ATCC MYA-4622 / CBS 123669 / FGSC 9596 / NRRL 45880 / 77-13-4)</name>
    <name type="common">Fusarium solani subsp. pisi</name>
    <dbReference type="NCBI Taxonomy" id="660122"/>
    <lineage>
        <taxon>Eukaryota</taxon>
        <taxon>Fungi</taxon>
        <taxon>Dikarya</taxon>
        <taxon>Ascomycota</taxon>
        <taxon>Pezizomycotina</taxon>
        <taxon>Sordariomycetes</taxon>
        <taxon>Hypocreomycetidae</taxon>
        <taxon>Hypocreales</taxon>
        <taxon>Nectriaceae</taxon>
        <taxon>Fusarium</taxon>
        <taxon>Fusarium solani species complex</taxon>
        <taxon>Fusarium vanettenii</taxon>
    </lineage>
</organism>
<dbReference type="GO" id="GO:0000981">
    <property type="term" value="F:DNA-binding transcription factor activity, RNA polymerase II-specific"/>
    <property type="evidence" value="ECO:0007669"/>
    <property type="project" value="InterPro"/>
</dbReference>
<dbReference type="eggNOG" id="ENOG502S2DH">
    <property type="taxonomic scope" value="Eukaryota"/>
</dbReference>
<feature type="region of interest" description="Disordered" evidence="3">
    <location>
        <begin position="122"/>
        <end position="154"/>
    </location>
</feature>
<dbReference type="VEuPathDB" id="FungiDB:NECHADRAFT_102279"/>
<name>C7ZPW4_FUSV7</name>
<dbReference type="PANTHER" id="PTHR37534">
    <property type="entry name" value="TRANSCRIPTIONAL ACTIVATOR PROTEIN UGA3"/>
    <property type="match status" value="1"/>
</dbReference>
<accession>C7ZPW4</accession>
<dbReference type="InterPro" id="IPR001138">
    <property type="entry name" value="Zn2Cys6_DnaBD"/>
</dbReference>
<dbReference type="Proteomes" id="UP000005206">
    <property type="component" value="Unassembled WGS sequence"/>
</dbReference>
<dbReference type="Pfam" id="PF11951">
    <property type="entry name" value="Fungal_trans_2"/>
    <property type="match status" value="1"/>
</dbReference>
<protein>
    <recommendedName>
        <fullName evidence="4">Zn(2)-C6 fungal-type domain-containing protein</fullName>
    </recommendedName>
</protein>
<dbReference type="InterPro" id="IPR036864">
    <property type="entry name" value="Zn2-C6_fun-type_DNA-bd_sf"/>
</dbReference>
<dbReference type="Gene3D" id="4.10.240.10">
    <property type="entry name" value="Zn(2)-C6 fungal-type DNA-binding domain"/>
    <property type="match status" value="1"/>
</dbReference>
<evidence type="ECO:0000256" key="3">
    <source>
        <dbReference type="SAM" id="MobiDB-lite"/>
    </source>
</evidence>
<sequence length="579" mass="64783">MPRRRQNEPTEKRGRNACWKCKERRIKCTLERPVCSNCARWKHTCQYGVKLLWREEALARGICFGRQGTSLSLPQTWNPLGAHCGPAGVYGQSSKVPLSSQPLESRSFIGDVYFLHTTTTDFEEPGRRPRASADVGRAEGSQHLDPLSADQVEGEDEVARVREDETVYVEFNSNHHPGFGNQLSLFPSAETSADLRLFDFFVSYMCPGLSNSTKENPYWEFVVPLSFTSEPLFHALLSWAATEAAFTNPAAKDVYGVASVKNKGRALKGLRMEIEAAQGDWSAASGHSASILTTIIILSCNDIAILCSTVWMTHLRAARVLCSMVWPRQPSVCEPDKFRQFCIMWFVSHDIMSRTAWIQETLFDPGEWFASDDEAEIDPMIACSRGLIQQVSAIGTLIMDLRHSGKRKKRRRVADNGQDDTTDPSIKSRRDSIEDGLKDLCQRISTGSDAGESNDVLLRVAEGKRLCSLIYLYACIDNATPMSPAIQALTRRVMDLLADLPPKPSLTFILFVVGTLGVSNEDDRRLVLDKFDSLIKARWLAFVVRARDVVMDVWLDRDMGKAGSWEDLVETKSKLLSLA</sequence>
<dbReference type="GO" id="GO:0008270">
    <property type="term" value="F:zinc ion binding"/>
    <property type="evidence" value="ECO:0007669"/>
    <property type="project" value="InterPro"/>
</dbReference>
<dbReference type="AlphaFoldDB" id="C7ZPW4"/>
<feature type="region of interest" description="Disordered" evidence="3">
    <location>
        <begin position="405"/>
        <end position="429"/>
    </location>
</feature>
<dbReference type="InterPro" id="IPR021858">
    <property type="entry name" value="Fun_TF"/>
</dbReference>
<dbReference type="KEGG" id="nhe:NECHADRAFT_102279"/>
<evidence type="ECO:0000256" key="1">
    <source>
        <dbReference type="ARBA" id="ARBA00004123"/>
    </source>
</evidence>
<reference evidence="5 6" key="1">
    <citation type="journal article" date="2009" name="PLoS Genet.">
        <title>The genome of Nectria haematococca: contribution of supernumerary chromosomes to gene expansion.</title>
        <authorList>
            <person name="Coleman J.J."/>
            <person name="Rounsley S.D."/>
            <person name="Rodriguez-Carres M."/>
            <person name="Kuo A."/>
            <person name="Wasmann C.C."/>
            <person name="Grimwood J."/>
            <person name="Schmutz J."/>
            <person name="Taga M."/>
            <person name="White G.J."/>
            <person name="Zhou S."/>
            <person name="Schwartz D.C."/>
            <person name="Freitag M."/>
            <person name="Ma L.J."/>
            <person name="Danchin E.G."/>
            <person name="Henrissat B."/>
            <person name="Coutinho P.M."/>
            <person name="Nelson D.R."/>
            <person name="Straney D."/>
            <person name="Napoli C.A."/>
            <person name="Barker B.M."/>
            <person name="Gribskov M."/>
            <person name="Rep M."/>
            <person name="Kroken S."/>
            <person name="Molnar I."/>
            <person name="Rensing C."/>
            <person name="Kennell J.C."/>
            <person name="Zamora J."/>
            <person name="Farman M.L."/>
            <person name="Selker E.U."/>
            <person name="Salamov A."/>
            <person name="Shapiro H."/>
            <person name="Pangilinan J."/>
            <person name="Lindquist E."/>
            <person name="Lamers C."/>
            <person name="Grigoriev I.V."/>
            <person name="Geiser D.M."/>
            <person name="Covert S.F."/>
            <person name="Temporini E."/>
            <person name="Vanetten H.D."/>
        </authorList>
    </citation>
    <scope>NUCLEOTIDE SEQUENCE [LARGE SCALE GENOMIC DNA]</scope>
    <source>
        <strain evidence="6">ATCC MYA-4622 / CBS 123669 / FGSC 9596 / NRRL 45880 / 77-13-4</strain>
    </source>
</reference>
<evidence type="ECO:0000259" key="4">
    <source>
        <dbReference type="PROSITE" id="PS50048"/>
    </source>
</evidence>
<dbReference type="PROSITE" id="PS50048">
    <property type="entry name" value="ZN2_CY6_FUNGAL_2"/>
    <property type="match status" value="1"/>
</dbReference>
<dbReference type="STRING" id="660122.C7ZPW4"/>
<dbReference type="OMA" id="NTIPERN"/>
<dbReference type="Pfam" id="PF00172">
    <property type="entry name" value="Zn_clus"/>
    <property type="match status" value="1"/>
</dbReference>
<evidence type="ECO:0000313" key="6">
    <source>
        <dbReference type="Proteomes" id="UP000005206"/>
    </source>
</evidence>
<dbReference type="CDD" id="cd00067">
    <property type="entry name" value="GAL4"/>
    <property type="match status" value="1"/>
</dbReference>
<gene>
    <name evidence="5" type="ORF">NECHADRAFT_102279</name>
</gene>
<dbReference type="HOGENOM" id="CLU_015493_3_0_1"/>
<dbReference type="RefSeq" id="XP_003039664.1">
    <property type="nucleotide sequence ID" value="XM_003039618.1"/>
</dbReference>
<dbReference type="GO" id="GO:0005634">
    <property type="term" value="C:nucleus"/>
    <property type="evidence" value="ECO:0007669"/>
    <property type="project" value="UniProtKB-SubCell"/>
</dbReference>
<dbReference type="GO" id="GO:0000976">
    <property type="term" value="F:transcription cis-regulatory region binding"/>
    <property type="evidence" value="ECO:0007669"/>
    <property type="project" value="TreeGrafter"/>
</dbReference>
<comment type="subcellular location">
    <subcellularLocation>
        <location evidence="1">Nucleus</location>
    </subcellularLocation>
</comment>
<keyword evidence="6" id="KW-1185">Reference proteome</keyword>
<dbReference type="GeneID" id="9667185"/>
<keyword evidence="2" id="KW-0539">Nucleus</keyword>
<dbReference type="SUPFAM" id="SSF57701">
    <property type="entry name" value="Zn2/Cys6 DNA-binding domain"/>
    <property type="match status" value="1"/>
</dbReference>
<dbReference type="GO" id="GO:0045944">
    <property type="term" value="P:positive regulation of transcription by RNA polymerase II"/>
    <property type="evidence" value="ECO:0007669"/>
    <property type="project" value="TreeGrafter"/>
</dbReference>
<feature type="domain" description="Zn(2)-C6 fungal-type" evidence="4">
    <location>
        <begin position="17"/>
        <end position="47"/>
    </location>
</feature>
<evidence type="ECO:0000256" key="2">
    <source>
        <dbReference type="ARBA" id="ARBA00023242"/>
    </source>
</evidence>